<keyword evidence="1" id="KW-1015">Disulfide bond</keyword>
<dbReference type="SMART" id="SM00832">
    <property type="entry name" value="C8"/>
    <property type="match status" value="2"/>
</dbReference>
<dbReference type="PROSITE" id="PS51233">
    <property type="entry name" value="VWFD"/>
    <property type="match status" value="1"/>
</dbReference>
<evidence type="ECO:0000313" key="4">
    <source>
        <dbReference type="Ensembl" id="ENSVURP00010030586.1"/>
    </source>
</evidence>
<dbReference type="CDD" id="cd19941">
    <property type="entry name" value="TIL"/>
    <property type="match status" value="1"/>
</dbReference>
<sequence length="459" mass="49367">MLSLAGGPFALCHDILAPRSFLNDCVYDLCATGGDRPSLCQSLDAYATACREQGVSIGDWRTPAGCPMTCPPNSFYNACGNACPASCFQASAPSDCGSRPCVESCVCREGFVLSGDACVPTSACGCQYQGRVLAPGDKVWGDDLCRQQCVCDGKTQQVQCQNTGGCPAGERCRVLNELQGCYPDSYATCQASGDPHYTSFDGRRFDFMGTCVYLLTGSCGQDEALPDFKVLVENEHRGSQVVSYTRAVRVQARGVEVAVRRKYPGRVLVNGVLQYLPYQAAGGQVQIFQSGSNAVIRTDFGLTVSYDWDALAKVRVPNSYANALCGLCGNFNKDPKDDFTLRNGTLADNALTFGQNWQEETVPGCEAVTPGECPQLDDLLAQQLQSKKECGLVKDPEGPFRDCQAKVDPEGFFHDCVYDRCLLAGQPNVGCDNVAAYVAACHAAGATVHSWRSDQFCCE</sequence>
<name>A0A4X2M8L0_VOMUR</name>
<dbReference type="PANTHER" id="PTHR11339:SF374">
    <property type="entry name" value="ZONADHESIN"/>
    <property type="match status" value="1"/>
</dbReference>
<dbReference type="GeneTree" id="ENSGT00950000183155"/>
<proteinExistence type="predicted"/>
<dbReference type="PANTHER" id="PTHR11339">
    <property type="entry name" value="EXTRACELLULAR MATRIX GLYCOPROTEIN RELATED"/>
    <property type="match status" value="1"/>
</dbReference>
<dbReference type="SMART" id="SM00216">
    <property type="entry name" value="VWD"/>
    <property type="match status" value="1"/>
</dbReference>
<dbReference type="GO" id="GO:0005615">
    <property type="term" value="C:extracellular space"/>
    <property type="evidence" value="ECO:0007669"/>
    <property type="project" value="TreeGrafter"/>
</dbReference>
<keyword evidence="2" id="KW-0325">Glycoprotein</keyword>
<protein>
    <recommendedName>
        <fullName evidence="3">VWFD domain-containing protein</fullName>
    </recommendedName>
</protein>
<reference evidence="4" key="2">
    <citation type="submission" date="2025-08" db="UniProtKB">
        <authorList>
            <consortium name="Ensembl"/>
        </authorList>
    </citation>
    <scope>IDENTIFICATION</scope>
</reference>
<dbReference type="Pfam" id="PF00094">
    <property type="entry name" value="VWD"/>
    <property type="match status" value="1"/>
</dbReference>
<feature type="domain" description="VWFD" evidence="3">
    <location>
        <begin position="187"/>
        <end position="366"/>
    </location>
</feature>
<reference evidence="5" key="1">
    <citation type="submission" date="2018-12" db="EMBL/GenBank/DDBJ databases">
        <authorList>
            <person name="Yazar S."/>
        </authorList>
    </citation>
    <scope>NUCLEOTIDE SEQUENCE [LARGE SCALE GENOMIC DNA]</scope>
</reference>
<reference evidence="4" key="3">
    <citation type="submission" date="2025-09" db="UniProtKB">
        <authorList>
            <consortium name="Ensembl"/>
        </authorList>
    </citation>
    <scope>IDENTIFICATION</scope>
</reference>
<dbReference type="Gene3D" id="2.10.25.10">
    <property type="entry name" value="Laminin"/>
    <property type="match status" value="1"/>
</dbReference>
<dbReference type="OMA" id="FANCAQM"/>
<dbReference type="STRING" id="29139.ENSVURP00010030586"/>
<evidence type="ECO:0000256" key="1">
    <source>
        <dbReference type="ARBA" id="ARBA00023157"/>
    </source>
</evidence>
<keyword evidence="5" id="KW-1185">Reference proteome</keyword>
<dbReference type="Proteomes" id="UP000314987">
    <property type="component" value="Unassembled WGS sequence"/>
</dbReference>
<dbReference type="Ensembl" id="ENSVURT00010034821.1">
    <property type="protein sequence ID" value="ENSVURP00010030586.1"/>
    <property type="gene ID" value="ENSVURG00010023395.1"/>
</dbReference>
<dbReference type="SUPFAM" id="SSF57567">
    <property type="entry name" value="Serine protease inhibitors"/>
    <property type="match status" value="1"/>
</dbReference>
<dbReference type="Pfam" id="PF08742">
    <property type="entry name" value="C8"/>
    <property type="match status" value="2"/>
</dbReference>
<dbReference type="InterPro" id="IPR050780">
    <property type="entry name" value="Mucin_vWF_Thrombospondin_sf"/>
</dbReference>
<organism evidence="4 5">
    <name type="scientific">Vombatus ursinus</name>
    <name type="common">Common wombat</name>
    <dbReference type="NCBI Taxonomy" id="29139"/>
    <lineage>
        <taxon>Eukaryota</taxon>
        <taxon>Metazoa</taxon>
        <taxon>Chordata</taxon>
        <taxon>Craniata</taxon>
        <taxon>Vertebrata</taxon>
        <taxon>Euteleostomi</taxon>
        <taxon>Mammalia</taxon>
        <taxon>Metatheria</taxon>
        <taxon>Diprotodontia</taxon>
        <taxon>Vombatidae</taxon>
        <taxon>Vombatus</taxon>
    </lineage>
</organism>
<evidence type="ECO:0000256" key="2">
    <source>
        <dbReference type="ARBA" id="ARBA00023180"/>
    </source>
</evidence>
<evidence type="ECO:0000259" key="3">
    <source>
        <dbReference type="PROSITE" id="PS51233"/>
    </source>
</evidence>
<dbReference type="Pfam" id="PF01826">
    <property type="entry name" value="TIL"/>
    <property type="match status" value="1"/>
</dbReference>
<dbReference type="InterPro" id="IPR002919">
    <property type="entry name" value="TIL_dom"/>
</dbReference>
<dbReference type="GO" id="GO:0031012">
    <property type="term" value="C:extracellular matrix"/>
    <property type="evidence" value="ECO:0007669"/>
    <property type="project" value="TreeGrafter"/>
</dbReference>
<dbReference type="InterPro" id="IPR036084">
    <property type="entry name" value="Ser_inhib-like_sf"/>
</dbReference>
<accession>A0A4X2M8L0</accession>
<dbReference type="AlphaFoldDB" id="A0A4X2M8L0"/>
<evidence type="ECO:0000313" key="5">
    <source>
        <dbReference type="Proteomes" id="UP000314987"/>
    </source>
</evidence>
<dbReference type="InterPro" id="IPR001846">
    <property type="entry name" value="VWF_type-D"/>
</dbReference>
<dbReference type="InterPro" id="IPR014853">
    <property type="entry name" value="VWF/SSPO/ZAN-like_Cys-rich_dom"/>
</dbReference>